<keyword evidence="1" id="KW-1133">Transmembrane helix</keyword>
<keyword evidence="3" id="KW-1185">Reference proteome</keyword>
<dbReference type="Pfam" id="PF06799">
    <property type="entry name" value="CGLD27-like"/>
    <property type="match status" value="1"/>
</dbReference>
<feature type="transmembrane region" description="Helical" evidence="1">
    <location>
        <begin position="92"/>
        <end position="112"/>
    </location>
</feature>
<dbReference type="EMBL" id="CAXAMN010026139">
    <property type="protein sequence ID" value="CAK9100866.1"/>
    <property type="molecule type" value="Genomic_DNA"/>
</dbReference>
<reference evidence="2 3" key="1">
    <citation type="submission" date="2024-02" db="EMBL/GenBank/DDBJ databases">
        <authorList>
            <person name="Chen Y."/>
            <person name="Shah S."/>
            <person name="Dougan E. K."/>
            <person name="Thang M."/>
            <person name="Chan C."/>
        </authorList>
    </citation>
    <scope>NUCLEOTIDE SEQUENCE [LARGE SCALE GENOMIC DNA]</scope>
</reference>
<dbReference type="InterPro" id="IPR009631">
    <property type="entry name" value="CGLD27-like"/>
</dbReference>
<accession>A0ABP0RNM3</accession>
<feature type="transmembrane region" description="Helical" evidence="1">
    <location>
        <begin position="124"/>
        <end position="144"/>
    </location>
</feature>
<sequence length="274" mass="30082">MARTRLSSQVTGPAVPLLAPRSSIEQPRATGCRHGAGRAFTATLPVLAAVRRRAKPKRRESAFDPIAEYKRVQSDPLGSWGFLEEEEFAQRMASFTAVAFVPSILLSVTVFPPSDEEGIFLPNMLAAFAYGLGLTMAVSFLLLLRISSLLDPLNKGLKATSYLVEDSRNKRSLPGDGGYYSEVRQKTKEEVQRDQLLGEYQTNPAMGRLRKYLVGAAALSVLGWVLGSISGGEMSLNEDEEDERKCGTRCIPGLMTDDSGIQRNSYRLFTDRGL</sequence>
<dbReference type="Proteomes" id="UP001642484">
    <property type="component" value="Unassembled WGS sequence"/>
</dbReference>
<comment type="caution">
    <text evidence="2">The sequence shown here is derived from an EMBL/GenBank/DDBJ whole genome shotgun (WGS) entry which is preliminary data.</text>
</comment>
<keyword evidence="1" id="KW-0812">Transmembrane</keyword>
<organism evidence="2 3">
    <name type="scientific">Durusdinium trenchii</name>
    <dbReference type="NCBI Taxonomy" id="1381693"/>
    <lineage>
        <taxon>Eukaryota</taxon>
        <taxon>Sar</taxon>
        <taxon>Alveolata</taxon>
        <taxon>Dinophyceae</taxon>
        <taxon>Suessiales</taxon>
        <taxon>Symbiodiniaceae</taxon>
        <taxon>Durusdinium</taxon>
    </lineage>
</organism>
<name>A0ABP0RNM3_9DINO</name>
<evidence type="ECO:0000313" key="2">
    <source>
        <dbReference type="EMBL" id="CAK9100866.1"/>
    </source>
</evidence>
<gene>
    <name evidence="2" type="ORF">CCMP2556_LOCUS47599</name>
</gene>
<protein>
    <submittedName>
        <fullName evidence="2">Uncharacterized protein</fullName>
    </submittedName>
</protein>
<proteinExistence type="predicted"/>
<keyword evidence="1" id="KW-0472">Membrane</keyword>
<evidence type="ECO:0000313" key="3">
    <source>
        <dbReference type="Proteomes" id="UP001642484"/>
    </source>
</evidence>
<feature type="transmembrane region" description="Helical" evidence="1">
    <location>
        <begin position="212"/>
        <end position="231"/>
    </location>
</feature>
<evidence type="ECO:0000256" key="1">
    <source>
        <dbReference type="SAM" id="Phobius"/>
    </source>
</evidence>